<protein>
    <recommendedName>
        <fullName evidence="3">Tyr recombinase domain-containing protein</fullName>
    </recommendedName>
</protein>
<keyword evidence="1" id="KW-0233">DNA recombination</keyword>
<evidence type="ECO:0000256" key="1">
    <source>
        <dbReference type="ARBA" id="ARBA00023172"/>
    </source>
</evidence>
<organism evidence="2">
    <name type="scientific">Amphimedon queenslandica</name>
    <name type="common">Sponge</name>
    <dbReference type="NCBI Taxonomy" id="400682"/>
    <lineage>
        <taxon>Eukaryota</taxon>
        <taxon>Metazoa</taxon>
        <taxon>Porifera</taxon>
        <taxon>Demospongiae</taxon>
        <taxon>Heteroscleromorpha</taxon>
        <taxon>Haplosclerida</taxon>
        <taxon>Niphatidae</taxon>
        <taxon>Amphimedon</taxon>
    </lineage>
</organism>
<evidence type="ECO:0008006" key="3">
    <source>
        <dbReference type="Google" id="ProtNLM"/>
    </source>
</evidence>
<sequence>MHSPVDGLSIGQHPLVTRQLKGVFQTRPPLPRYQGTWDVGLVLRYISSDILDDNMSLKQLFLRTVMLLALTGPSRSADLSNLSLKGYRNTPEGAVFIPTALAKQSRPGKNFKEFFFAKFNGDEALCPVKSLSLYIEKTRELRGDAKQLFISSIKPHQPVTSSTIARWLKQIMELAGIDTSMFKAHSVKSASTSTAAMQGITTEDILSAADWSSDLTFRCFYYKPLHDTGFAQSVLTATNNTIDM</sequence>
<dbReference type="InParanoid" id="A0A1X7UTR9"/>
<dbReference type="AlphaFoldDB" id="A0A1X7UTR9"/>
<dbReference type="GO" id="GO:0003677">
    <property type="term" value="F:DNA binding"/>
    <property type="evidence" value="ECO:0007669"/>
    <property type="project" value="InterPro"/>
</dbReference>
<dbReference type="Gene3D" id="1.10.443.10">
    <property type="entry name" value="Intergrase catalytic core"/>
    <property type="match status" value="1"/>
</dbReference>
<dbReference type="eggNOG" id="ENOG502S4UE">
    <property type="taxonomic scope" value="Eukaryota"/>
</dbReference>
<evidence type="ECO:0000313" key="2">
    <source>
        <dbReference type="EnsemblMetazoa" id="Aqu2.1.30919_001"/>
    </source>
</evidence>
<proteinExistence type="predicted"/>
<dbReference type="EnsemblMetazoa" id="Aqu2.1.30919_001">
    <property type="protein sequence ID" value="Aqu2.1.30919_001"/>
    <property type="gene ID" value="Aqu2.1.30919"/>
</dbReference>
<dbReference type="InterPro" id="IPR013762">
    <property type="entry name" value="Integrase-like_cat_sf"/>
</dbReference>
<dbReference type="GO" id="GO:0015074">
    <property type="term" value="P:DNA integration"/>
    <property type="evidence" value="ECO:0007669"/>
    <property type="project" value="InterPro"/>
</dbReference>
<dbReference type="SUPFAM" id="SSF56349">
    <property type="entry name" value="DNA breaking-rejoining enzymes"/>
    <property type="match status" value="1"/>
</dbReference>
<dbReference type="PANTHER" id="PTHR35617">
    <property type="entry name" value="PHAGE_INTEGRASE DOMAIN-CONTAINING PROTEIN"/>
    <property type="match status" value="1"/>
</dbReference>
<name>A0A1X7UTR9_AMPQE</name>
<reference evidence="2" key="1">
    <citation type="submission" date="2017-05" db="UniProtKB">
        <authorList>
            <consortium name="EnsemblMetazoa"/>
        </authorList>
    </citation>
    <scope>IDENTIFICATION</scope>
</reference>
<dbReference type="PANTHER" id="PTHR35617:SF3">
    <property type="entry name" value="CORE-BINDING (CB) DOMAIN-CONTAINING PROTEIN"/>
    <property type="match status" value="1"/>
</dbReference>
<dbReference type="InterPro" id="IPR011010">
    <property type="entry name" value="DNA_brk_join_enz"/>
</dbReference>
<accession>A0A1X7UTR9</accession>
<dbReference type="GO" id="GO:0006310">
    <property type="term" value="P:DNA recombination"/>
    <property type="evidence" value="ECO:0007669"/>
    <property type="project" value="UniProtKB-KW"/>
</dbReference>
<dbReference type="OrthoDB" id="10064229at2759"/>
<dbReference type="OMA" id="WMASEPS"/>